<dbReference type="SUPFAM" id="SSF54593">
    <property type="entry name" value="Glyoxalase/Bleomycin resistance protein/Dihydroxybiphenyl dioxygenase"/>
    <property type="match status" value="1"/>
</dbReference>
<protein>
    <submittedName>
        <fullName evidence="3">Glyoxalase</fullName>
    </submittedName>
</protein>
<dbReference type="PROSITE" id="PS51819">
    <property type="entry name" value="VOC"/>
    <property type="match status" value="1"/>
</dbReference>
<evidence type="ECO:0000256" key="1">
    <source>
        <dbReference type="SAM" id="MobiDB-lite"/>
    </source>
</evidence>
<dbReference type="InterPro" id="IPR004360">
    <property type="entry name" value="Glyas_Fos-R_dOase_dom"/>
</dbReference>
<sequence length="124" mass="13687">MTAILGRILIYTKKVEEMVDFYTGLFGFEAHCEEGDRLVELRHPDTEFALLLHPASKGQKEGQALIKLVFDVRDVAGFCREAEAKGIAFGPLHHADGYVFANAKDPSKNSVSVSSRVYRDDGGV</sequence>
<dbReference type="RefSeq" id="WP_107719349.1">
    <property type="nucleotide sequence ID" value="NZ_CP028475.1"/>
</dbReference>
<dbReference type="KEGG" id="cbak:DA792_07135"/>
<dbReference type="Gene3D" id="3.10.180.10">
    <property type="entry name" value="2,3-Dihydroxybiphenyl 1,2-Dioxygenase, domain 1"/>
    <property type="match status" value="1"/>
</dbReference>
<dbReference type="Proteomes" id="UP000241447">
    <property type="component" value="Chromosome"/>
</dbReference>
<reference evidence="3 4" key="1">
    <citation type="submission" date="2018-03" db="EMBL/GenBank/DDBJ databases">
        <title>The Complete Genome of Celeribacter baekdonensis strain LH4, a Thiosulfate-Oxidizing Alphaproteobacterium Isolated from Gulf of Mexico Continental Slope Sediments.</title>
        <authorList>
            <person name="Flood B.E."/>
            <person name="Bailey J.V."/>
            <person name="Leprich D."/>
        </authorList>
    </citation>
    <scope>NUCLEOTIDE SEQUENCE [LARGE SCALE GENOMIC DNA]</scope>
    <source>
        <strain evidence="3 4">LH4</strain>
    </source>
</reference>
<feature type="region of interest" description="Disordered" evidence="1">
    <location>
        <begin position="105"/>
        <end position="124"/>
    </location>
</feature>
<proteinExistence type="predicted"/>
<dbReference type="AlphaFoldDB" id="A0A2R4M154"/>
<evidence type="ECO:0000313" key="4">
    <source>
        <dbReference type="Proteomes" id="UP000241447"/>
    </source>
</evidence>
<accession>A0A2R4M154</accession>
<evidence type="ECO:0000259" key="2">
    <source>
        <dbReference type="PROSITE" id="PS51819"/>
    </source>
</evidence>
<dbReference type="OrthoDB" id="7849747at2"/>
<dbReference type="InterPro" id="IPR037523">
    <property type="entry name" value="VOC_core"/>
</dbReference>
<dbReference type="EMBL" id="CP028475">
    <property type="protein sequence ID" value="AVW90886.1"/>
    <property type="molecule type" value="Genomic_DNA"/>
</dbReference>
<evidence type="ECO:0000313" key="3">
    <source>
        <dbReference type="EMBL" id="AVW90886.1"/>
    </source>
</evidence>
<dbReference type="InterPro" id="IPR029068">
    <property type="entry name" value="Glyas_Bleomycin-R_OHBP_Dase"/>
</dbReference>
<dbReference type="Pfam" id="PF00903">
    <property type="entry name" value="Glyoxalase"/>
    <property type="match status" value="1"/>
</dbReference>
<name>A0A2R4M154_9RHOB</name>
<gene>
    <name evidence="3" type="ORF">DA792_07135</name>
</gene>
<feature type="domain" description="VOC" evidence="2">
    <location>
        <begin position="4"/>
        <end position="116"/>
    </location>
</feature>
<organism evidence="3 4">
    <name type="scientific">Celeribacter baekdonensis</name>
    <dbReference type="NCBI Taxonomy" id="875171"/>
    <lineage>
        <taxon>Bacteria</taxon>
        <taxon>Pseudomonadati</taxon>
        <taxon>Pseudomonadota</taxon>
        <taxon>Alphaproteobacteria</taxon>
        <taxon>Rhodobacterales</taxon>
        <taxon>Roseobacteraceae</taxon>
        <taxon>Celeribacter</taxon>
    </lineage>
</organism>